<evidence type="ECO:0000313" key="1">
    <source>
        <dbReference type="EMBL" id="CAK5014945.1"/>
    </source>
</evidence>
<keyword evidence="2" id="KW-1185">Reference proteome</keyword>
<accession>A0ACB0XRT3</accession>
<evidence type="ECO:0000313" key="2">
    <source>
        <dbReference type="Proteomes" id="UP001497535"/>
    </source>
</evidence>
<organism evidence="1 2">
    <name type="scientific">Meloidogyne enterolobii</name>
    <name type="common">Root-knot nematode worm</name>
    <name type="synonym">Meloidogyne mayaguensis</name>
    <dbReference type="NCBI Taxonomy" id="390850"/>
    <lineage>
        <taxon>Eukaryota</taxon>
        <taxon>Metazoa</taxon>
        <taxon>Ecdysozoa</taxon>
        <taxon>Nematoda</taxon>
        <taxon>Chromadorea</taxon>
        <taxon>Rhabditida</taxon>
        <taxon>Tylenchina</taxon>
        <taxon>Tylenchomorpha</taxon>
        <taxon>Tylenchoidea</taxon>
        <taxon>Meloidogynidae</taxon>
        <taxon>Meloidogyninae</taxon>
        <taxon>Meloidogyne</taxon>
    </lineage>
</organism>
<comment type="caution">
    <text evidence="1">The sequence shown here is derived from an EMBL/GenBank/DDBJ whole genome shotgun (WGS) entry which is preliminary data.</text>
</comment>
<protein>
    <submittedName>
        <fullName evidence="1">Uncharacterized protein</fullName>
    </submittedName>
</protein>
<dbReference type="EMBL" id="CAVMJV010000002">
    <property type="protein sequence ID" value="CAK5014945.1"/>
    <property type="molecule type" value="Genomic_DNA"/>
</dbReference>
<gene>
    <name evidence="1" type="ORF">MENTE1834_LOCUS2868</name>
</gene>
<dbReference type="Proteomes" id="UP001497535">
    <property type="component" value="Unassembled WGS sequence"/>
</dbReference>
<proteinExistence type="predicted"/>
<sequence>MIGLDQHEKLNKLWLKKHNKRIFVTWIKKLLKDELFREIEMVKNVDRKGKKIKDSNNTYMEEQVKEINYFLDRLKEGN</sequence>
<reference evidence="1" key="1">
    <citation type="submission" date="2023-11" db="EMBL/GenBank/DDBJ databases">
        <authorList>
            <person name="Poullet M."/>
        </authorList>
    </citation>
    <scope>NUCLEOTIDE SEQUENCE</scope>
    <source>
        <strain evidence="1">E1834</strain>
    </source>
</reference>
<name>A0ACB0XRT3_MELEN</name>